<reference evidence="2" key="1">
    <citation type="journal article" date="2019" name="Plant Biotechnol. J.">
        <title>Genome sequencing of the Australian wild diploid species Gossypium australe highlights disease resistance and delayed gland morphogenesis.</title>
        <authorList>
            <person name="Cai Y."/>
            <person name="Cai X."/>
            <person name="Wang Q."/>
            <person name="Wang P."/>
            <person name="Zhang Y."/>
            <person name="Cai C."/>
            <person name="Xu Y."/>
            <person name="Wang K."/>
            <person name="Zhou Z."/>
            <person name="Wang C."/>
            <person name="Geng S."/>
            <person name="Li B."/>
            <person name="Dong Q."/>
            <person name="Hou Y."/>
            <person name="Wang H."/>
            <person name="Ai P."/>
            <person name="Liu Z."/>
            <person name="Yi F."/>
            <person name="Sun M."/>
            <person name="An G."/>
            <person name="Cheng J."/>
            <person name="Zhang Y."/>
            <person name="Shi Q."/>
            <person name="Xie Y."/>
            <person name="Shi X."/>
            <person name="Chang Y."/>
            <person name="Huang F."/>
            <person name="Chen Y."/>
            <person name="Hong S."/>
            <person name="Mi L."/>
            <person name="Sun Q."/>
            <person name="Zhang L."/>
            <person name="Zhou B."/>
            <person name="Peng R."/>
            <person name="Zhang X."/>
            <person name="Liu F."/>
        </authorList>
    </citation>
    <scope>NUCLEOTIDE SEQUENCE [LARGE SCALE GENOMIC DNA]</scope>
    <source>
        <strain evidence="2">cv. PA1801</strain>
    </source>
</reference>
<accession>A0A5B6W994</accession>
<organism evidence="1 2">
    <name type="scientific">Gossypium australe</name>
    <dbReference type="NCBI Taxonomy" id="47621"/>
    <lineage>
        <taxon>Eukaryota</taxon>
        <taxon>Viridiplantae</taxon>
        <taxon>Streptophyta</taxon>
        <taxon>Embryophyta</taxon>
        <taxon>Tracheophyta</taxon>
        <taxon>Spermatophyta</taxon>
        <taxon>Magnoliopsida</taxon>
        <taxon>eudicotyledons</taxon>
        <taxon>Gunneridae</taxon>
        <taxon>Pentapetalae</taxon>
        <taxon>rosids</taxon>
        <taxon>malvids</taxon>
        <taxon>Malvales</taxon>
        <taxon>Malvaceae</taxon>
        <taxon>Malvoideae</taxon>
        <taxon>Gossypium</taxon>
    </lineage>
</organism>
<evidence type="ECO:0000313" key="2">
    <source>
        <dbReference type="Proteomes" id="UP000325315"/>
    </source>
</evidence>
<protein>
    <submittedName>
        <fullName evidence="1">Uncharacterized protein</fullName>
    </submittedName>
</protein>
<comment type="caution">
    <text evidence="1">The sequence shown here is derived from an EMBL/GenBank/DDBJ whole genome shotgun (WGS) entry which is preliminary data.</text>
</comment>
<keyword evidence="2" id="KW-1185">Reference proteome</keyword>
<gene>
    <name evidence="1" type="ORF">EPI10_011757</name>
</gene>
<dbReference type="Proteomes" id="UP000325315">
    <property type="component" value="Unassembled WGS sequence"/>
</dbReference>
<name>A0A5B6W994_9ROSI</name>
<dbReference type="EMBL" id="SMMG02000004">
    <property type="protein sequence ID" value="KAA3477903.1"/>
    <property type="molecule type" value="Genomic_DNA"/>
</dbReference>
<proteinExistence type="predicted"/>
<sequence>MILQKVLGGGVDLAVQLQHFYRGLNYNSQHQFDIIAGGSVWTKSTHKIIVLFTKVSSNAHTWRKTCKLELLDMSMKVDEVVGIEIEEDNLGNELVRLSNKESIDDHSDTFDLEDKMEEEMEEKVTRNHLERIYRID</sequence>
<evidence type="ECO:0000313" key="1">
    <source>
        <dbReference type="EMBL" id="KAA3477903.1"/>
    </source>
</evidence>
<dbReference type="AlphaFoldDB" id="A0A5B6W994"/>